<protein>
    <submittedName>
        <fullName evidence="6">Response regulator transcription factor</fullName>
    </submittedName>
</protein>
<dbReference type="PRINTS" id="PR00038">
    <property type="entry name" value="HTHLUXR"/>
</dbReference>
<dbReference type="RefSeq" id="WP_163609351.1">
    <property type="nucleotide sequence ID" value="NZ_JAAGWB010000005.1"/>
</dbReference>
<dbReference type="AlphaFoldDB" id="A0A6P0H233"/>
<dbReference type="GO" id="GO:0000160">
    <property type="term" value="P:phosphorelay signal transduction system"/>
    <property type="evidence" value="ECO:0007669"/>
    <property type="project" value="InterPro"/>
</dbReference>
<evidence type="ECO:0000313" key="8">
    <source>
        <dbReference type="Proteomes" id="UP000471152"/>
    </source>
</evidence>
<accession>A0A6P0H233</accession>
<evidence type="ECO:0000256" key="2">
    <source>
        <dbReference type="PROSITE-ProRule" id="PRU00169"/>
    </source>
</evidence>
<dbReference type="SUPFAM" id="SSF52172">
    <property type="entry name" value="CheY-like"/>
    <property type="match status" value="1"/>
</dbReference>
<dbReference type="PROSITE" id="PS00622">
    <property type="entry name" value="HTH_LUXR_1"/>
    <property type="match status" value="1"/>
</dbReference>
<reference evidence="5 7" key="1">
    <citation type="submission" date="2020-01" db="EMBL/GenBank/DDBJ databases">
        <title>the WGS Modestobacter muralis CPCC 204518.</title>
        <authorList>
            <person name="Jiang Z."/>
        </authorList>
    </citation>
    <scope>NUCLEOTIDE SEQUENCE [LARGE SCALE GENOMIC DNA]</scope>
    <source>
        <strain evidence="5 7">DSM 100205</strain>
    </source>
</reference>
<dbReference type="Proteomes" id="UP000471152">
    <property type="component" value="Unassembled WGS sequence"/>
</dbReference>
<dbReference type="InterPro" id="IPR011006">
    <property type="entry name" value="CheY-like_superfamily"/>
</dbReference>
<keyword evidence="7" id="KW-1185">Reference proteome</keyword>
<proteinExistence type="predicted"/>
<name>A0A6P0H233_9ACTN</name>
<dbReference type="EMBL" id="JAAGWH010000005">
    <property type="protein sequence ID" value="NEK92884.1"/>
    <property type="molecule type" value="Genomic_DNA"/>
</dbReference>
<dbReference type="InterPro" id="IPR039420">
    <property type="entry name" value="WalR-like"/>
</dbReference>
<dbReference type="EMBL" id="JAAGWB010000005">
    <property type="protein sequence ID" value="NEN49651.1"/>
    <property type="molecule type" value="Genomic_DNA"/>
</dbReference>
<dbReference type="SMART" id="SM00421">
    <property type="entry name" value="HTH_LUXR"/>
    <property type="match status" value="1"/>
</dbReference>
<dbReference type="GO" id="GO:0006355">
    <property type="term" value="P:regulation of DNA-templated transcription"/>
    <property type="evidence" value="ECO:0007669"/>
    <property type="project" value="InterPro"/>
</dbReference>
<dbReference type="InterPro" id="IPR016032">
    <property type="entry name" value="Sig_transdc_resp-reg_C-effctor"/>
</dbReference>
<evidence type="ECO:0000313" key="7">
    <source>
        <dbReference type="Proteomes" id="UP000468828"/>
    </source>
</evidence>
<dbReference type="Pfam" id="PF00196">
    <property type="entry name" value="GerE"/>
    <property type="match status" value="1"/>
</dbReference>
<comment type="caution">
    <text evidence="2">Lacks conserved residue(s) required for the propagation of feature annotation.</text>
</comment>
<dbReference type="SUPFAM" id="SSF46894">
    <property type="entry name" value="C-terminal effector domain of the bipartite response regulators"/>
    <property type="match status" value="1"/>
</dbReference>
<dbReference type="GO" id="GO:0003677">
    <property type="term" value="F:DNA binding"/>
    <property type="evidence" value="ECO:0007669"/>
    <property type="project" value="UniProtKB-KW"/>
</dbReference>
<dbReference type="Proteomes" id="UP000468828">
    <property type="component" value="Unassembled WGS sequence"/>
</dbReference>
<evidence type="ECO:0000313" key="5">
    <source>
        <dbReference type="EMBL" id="NEK92884.1"/>
    </source>
</evidence>
<evidence type="ECO:0000313" key="6">
    <source>
        <dbReference type="EMBL" id="NEN49651.1"/>
    </source>
</evidence>
<comment type="caution">
    <text evidence="6">The sequence shown here is derived from an EMBL/GenBank/DDBJ whole genome shotgun (WGS) entry which is preliminary data.</text>
</comment>
<dbReference type="InterPro" id="IPR036388">
    <property type="entry name" value="WH-like_DNA-bd_sf"/>
</dbReference>
<dbReference type="PROSITE" id="PS50043">
    <property type="entry name" value="HTH_LUXR_2"/>
    <property type="match status" value="1"/>
</dbReference>
<dbReference type="InterPro" id="IPR001789">
    <property type="entry name" value="Sig_transdc_resp-reg_receiver"/>
</dbReference>
<dbReference type="Gene3D" id="3.40.50.2300">
    <property type="match status" value="1"/>
</dbReference>
<dbReference type="PANTHER" id="PTHR43214">
    <property type="entry name" value="TWO-COMPONENT RESPONSE REGULATOR"/>
    <property type="match status" value="1"/>
</dbReference>
<sequence>MPLGRLWSDGVLFGPHASALVVDPSPLLREALADRLRTLGARDVEEAAGLEEARVRAHVSGPRALCVLEVDLPEAGPESAGRGGDPGRGLELLPTLRTEGWPVTVVLTSVTEPAVVRSAFLAGVQGYLLKSSPLATLTEGLRAALSGEVWADPGIASSLAQGLTRTGVEEAVGELSARERDILRLVADGNTNKEIGEKVDLSALTVKSHLARIARKLGTGDRAHMVALGIRSGVIN</sequence>
<feature type="domain" description="HTH luxR-type" evidence="3">
    <location>
        <begin position="168"/>
        <end position="233"/>
    </location>
</feature>
<dbReference type="SMART" id="SM00448">
    <property type="entry name" value="REC"/>
    <property type="match status" value="1"/>
</dbReference>
<reference evidence="6 8" key="2">
    <citation type="submission" date="2020-02" db="EMBL/GenBank/DDBJ databases">
        <title>The WGS of Modestobacter muralis DSM 100205.</title>
        <authorList>
            <person name="Jiang Z."/>
        </authorList>
    </citation>
    <scope>NUCLEOTIDE SEQUENCE [LARGE SCALE GENOMIC DNA]</scope>
    <source>
        <strain evidence="6 8">DSM 100205</strain>
    </source>
</reference>
<evidence type="ECO:0000259" key="4">
    <source>
        <dbReference type="PROSITE" id="PS50110"/>
    </source>
</evidence>
<organism evidence="6 8">
    <name type="scientific">Modestobacter muralis</name>
    <dbReference type="NCBI Taxonomy" id="1608614"/>
    <lineage>
        <taxon>Bacteria</taxon>
        <taxon>Bacillati</taxon>
        <taxon>Actinomycetota</taxon>
        <taxon>Actinomycetes</taxon>
        <taxon>Geodermatophilales</taxon>
        <taxon>Geodermatophilaceae</taxon>
        <taxon>Modestobacter</taxon>
    </lineage>
</organism>
<dbReference type="Gene3D" id="1.10.10.10">
    <property type="entry name" value="Winged helix-like DNA-binding domain superfamily/Winged helix DNA-binding domain"/>
    <property type="match status" value="1"/>
</dbReference>
<gene>
    <name evidence="6" type="ORF">G3R41_01675</name>
    <name evidence="5" type="ORF">GCU67_01675</name>
</gene>
<feature type="domain" description="Response regulatory" evidence="4">
    <location>
        <begin position="18"/>
        <end position="145"/>
    </location>
</feature>
<evidence type="ECO:0000256" key="1">
    <source>
        <dbReference type="ARBA" id="ARBA00023125"/>
    </source>
</evidence>
<keyword evidence="1" id="KW-0238">DNA-binding</keyword>
<evidence type="ECO:0000259" key="3">
    <source>
        <dbReference type="PROSITE" id="PS50043"/>
    </source>
</evidence>
<dbReference type="CDD" id="cd06170">
    <property type="entry name" value="LuxR_C_like"/>
    <property type="match status" value="1"/>
</dbReference>
<dbReference type="InterPro" id="IPR000792">
    <property type="entry name" value="Tscrpt_reg_LuxR_C"/>
</dbReference>
<dbReference type="PROSITE" id="PS50110">
    <property type="entry name" value="RESPONSE_REGULATORY"/>
    <property type="match status" value="1"/>
</dbReference>